<dbReference type="Proteomes" id="UP000639294">
    <property type="component" value="Unassembled WGS sequence"/>
</dbReference>
<dbReference type="PANTHER" id="PTHR43581">
    <property type="entry name" value="ATP/GTP PHOSPHATASE"/>
    <property type="match status" value="1"/>
</dbReference>
<proteinExistence type="predicted"/>
<dbReference type="InterPro" id="IPR027417">
    <property type="entry name" value="P-loop_NTPase"/>
</dbReference>
<protein>
    <submittedName>
        <fullName evidence="3">AAA family ATPase</fullName>
    </submittedName>
</protein>
<gene>
    <name evidence="3" type="ORF">IRZ77_22855</name>
</gene>
<dbReference type="InterPro" id="IPR051396">
    <property type="entry name" value="Bact_Antivir_Def_Nuclease"/>
</dbReference>
<dbReference type="InterPro" id="IPR034139">
    <property type="entry name" value="TOPRIM_OLD"/>
</dbReference>
<evidence type="ECO:0000259" key="2">
    <source>
        <dbReference type="Pfam" id="PF20469"/>
    </source>
</evidence>
<keyword evidence="4" id="KW-1185">Reference proteome</keyword>
<dbReference type="EMBL" id="JADLJS010000047">
    <property type="protein sequence ID" value="MBF8648411.1"/>
    <property type="molecule type" value="Genomic_DNA"/>
</dbReference>
<dbReference type="InterPro" id="IPR041685">
    <property type="entry name" value="AAA_GajA/Old/RecF-like"/>
</dbReference>
<dbReference type="CDD" id="cd01026">
    <property type="entry name" value="TOPRIM_OLD"/>
    <property type="match status" value="1"/>
</dbReference>
<feature type="domain" description="Endonuclease GajA/Old nuclease/RecF-like AAA" evidence="1">
    <location>
        <begin position="1"/>
        <end position="451"/>
    </location>
</feature>
<organism evidence="3 4">
    <name type="scientific">Pseudomonas pudica</name>
    <dbReference type="NCBI Taxonomy" id="272772"/>
    <lineage>
        <taxon>Bacteria</taxon>
        <taxon>Pseudomonadati</taxon>
        <taxon>Pseudomonadota</taxon>
        <taxon>Gammaproteobacteria</taxon>
        <taxon>Pseudomonadales</taxon>
        <taxon>Pseudomonadaceae</taxon>
        <taxon>Pseudomonas</taxon>
    </lineage>
</organism>
<comment type="caution">
    <text evidence="3">The sequence shown here is derived from an EMBL/GenBank/DDBJ whole genome shotgun (WGS) entry which is preliminary data.</text>
</comment>
<dbReference type="Pfam" id="PF20469">
    <property type="entry name" value="OLD-like_TOPRIM"/>
    <property type="match status" value="1"/>
</dbReference>
<dbReference type="Pfam" id="PF13175">
    <property type="entry name" value="AAA_15"/>
    <property type="match status" value="1"/>
</dbReference>
<evidence type="ECO:0000313" key="4">
    <source>
        <dbReference type="Proteomes" id="UP000639294"/>
    </source>
</evidence>
<feature type="domain" description="OLD protein-like TOPRIM" evidence="2">
    <location>
        <begin position="508"/>
        <end position="572"/>
    </location>
</feature>
<dbReference type="SUPFAM" id="SSF52540">
    <property type="entry name" value="P-loop containing nucleoside triphosphate hydrolases"/>
    <property type="match status" value="1"/>
</dbReference>
<reference evidence="3 4" key="1">
    <citation type="submission" date="2020-10" db="EMBL/GenBank/DDBJ databases">
        <title>Genome sequences of Pseudomonas isolates.</title>
        <authorList>
            <person name="Wessels L."/>
            <person name="Reich F."/>
            <person name="Hammerl J."/>
        </authorList>
    </citation>
    <scope>NUCLEOTIDE SEQUENCE [LARGE SCALE GENOMIC DNA]</scope>
    <source>
        <strain evidence="3 4">20-MO00628-0</strain>
    </source>
</reference>
<accession>A0ABS0G752</accession>
<dbReference type="RefSeq" id="WP_196174477.1">
    <property type="nucleotide sequence ID" value="NZ_JADLJR010000050.1"/>
</dbReference>
<dbReference type="PANTHER" id="PTHR43581:SF2">
    <property type="entry name" value="EXCINUCLEASE ATPASE SUBUNIT"/>
    <property type="match status" value="1"/>
</dbReference>
<evidence type="ECO:0000313" key="3">
    <source>
        <dbReference type="EMBL" id="MBF8648411.1"/>
    </source>
</evidence>
<evidence type="ECO:0000259" key="1">
    <source>
        <dbReference type="Pfam" id="PF13175"/>
    </source>
</evidence>
<sequence>MRIQFLDIQNFRKLKSCRLELSDQETVFVGANNSGKTSAMDMLIRFLIKTRRKELSTTDFTLSNWYELNKVAETWGSISEKGGTLGEWQKLCPALDLWLDVEECEAYRVSHLIPSLDWKAGRLGVRISFEPKDISALKNEYITERTSSQRLLEEAREKSPGSAKFSIWPRNLRDFLDKPGKLHSHFKFNSYLLDPDLIDLNSEEINTQDIPSQEPLENDPFEGLLRIDLIEAQRGFSDSGSSESVGMGGTGKGSLSQQLKKYYQKHLDPSESPDLEDILALQSIDQAKSTFDDRLKERLTSALTEIETIGYPGFADPSISITSKINPIDTLDHDTAIQFDLFKKAADGLESLRLPEKMNGLGYKNLISMIFALISFRDGWMRVKKAQSLLGESIEPLHLVLIEEPEAHLHAQVQQVFINKAYTVLRNHDRLKDKSDFNTQLVVSTHSSYLAYEMDFSKLRYFKRCKAVSGFETPTANIVNLRATFGDKENETSKYVARYLKTTHCDLFFANGIILVEGAAERMLIPHFIRNNFEKLSTSYISVLEINGAHAHRLQPLIEKLGLHTLIVTDLDSKEEKKDPKDGTLSVTKALPDIGRGQISDNTTLRKWLPKMSSVDDLMVAEAKNKISSCGTTRVCYQSPIPLNVDPWRADPPVSAVPYTFEDALALTNVETFRGHKTATGMLKKMCDALSLADLDKARAGMFSALSGEKAKMALDLLFDIDPTKLTPPQYIFEGLEWLEQSLNSTSVEDAVAELAAVLIVEGNESPIPAKLKESDEVMSPASLTWAVTDRSEGE</sequence>
<dbReference type="Gene3D" id="3.40.50.300">
    <property type="entry name" value="P-loop containing nucleotide triphosphate hydrolases"/>
    <property type="match status" value="1"/>
</dbReference>
<name>A0ABS0G752_9PSED</name>